<protein>
    <submittedName>
        <fullName evidence="1">Uncharacterized protein</fullName>
    </submittedName>
</protein>
<dbReference type="Pfam" id="PF17419">
    <property type="entry name" value="MauJ"/>
    <property type="match status" value="1"/>
</dbReference>
<name>A0AAN5PGF4_LEGPN</name>
<dbReference type="AlphaFoldDB" id="A0AAN5PGF4"/>
<sequence length="456" mass="52236">MSQDSFQSSYTPVHYGKSASEFSKERGQWLLANVEQQIGWPQKRALISYRGRKILLLPATSKYYAGVAVITKIGQLDEGKIFVMQFLSALAWYRPSKIDIIQWTNSATQGSLNQYLRLELTKRPGMTALFFRPTMLPDPKNKNAQLALSLFREGLSLNHLGYSFLSYYKIINMRYPNGATQKQWIRSNLYKLESLKYLSDRLSSLKQKHNDLAYYIYTECRCAVAHAGGTAPVYDPESLYDEIRFYEIQPIAHALAKIIIEDEFCIKTTNTILKEHLYELEGFHYLIGDKVTKRLKDRESISTTEIQIPHLISLRLWGKRKFRAFEKLSVTVIGINKGIVQLSLTRDGRVIIPLALDFPSEKLIFEPMTGADLSDDGTPNAASQFADTYRFYGEVIANGILEVWDVNSNLILGRLLEYLPVNILPSQTKDNLIKIEKRWRDEAKRRVVAIKSPNGK</sequence>
<proteinExistence type="predicted"/>
<organism evidence="1 2">
    <name type="scientific">Legionella pneumophila</name>
    <dbReference type="NCBI Taxonomy" id="446"/>
    <lineage>
        <taxon>Bacteria</taxon>
        <taxon>Pseudomonadati</taxon>
        <taxon>Pseudomonadota</taxon>
        <taxon>Gammaproteobacteria</taxon>
        <taxon>Legionellales</taxon>
        <taxon>Legionellaceae</taxon>
        <taxon>Legionella</taxon>
    </lineage>
</organism>
<dbReference type="GeneID" id="57034156"/>
<evidence type="ECO:0000313" key="1">
    <source>
        <dbReference type="EMBL" id="HAU1880041.1"/>
    </source>
</evidence>
<accession>A0AAN5PGF4</accession>
<dbReference type="Proteomes" id="UP000866496">
    <property type="component" value="Unassembled WGS sequence"/>
</dbReference>
<gene>
    <name evidence="1" type="ORF">JBJ86_07240</name>
</gene>
<dbReference type="RefSeq" id="WP_010945909.1">
    <property type="nucleotide sequence ID" value="NZ_CCZO01000004.1"/>
</dbReference>
<dbReference type="EMBL" id="DACWHX010000007">
    <property type="protein sequence ID" value="HAU1880041.1"/>
    <property type="molecule type" value="Genomic_DNA"/>
</dbReference>
<dbReference type="InterPro" id="IPR035383">
    <property type="entry name" value="MauJ"/>
</dbReference>
<reference evidence="1" key="2">
    <citation type="submission" date="2019-10" db="EMBL/GenBank/DDBJ databases">
        <authorList>
            <consortium name="NCBI Pathogen Detection Project"/>
        </authorList>
    </citation>
    <scope>NUCLEOTIDE SEQUENCE</scope>
    <source>
        <strain evidence="1">AZ00058701</strain>
    </source>
</reference>
<reference evidence="1" key="1">
    <citation type="journal article" date="2018" name="Genome Biol.">
        <title>SKESA: strategic k-mer extension for scrupulous assemblies.</title>
        <authorList>
            <person name="Souvorov A."/>
            <person name="Agarwala R."/>
            <person name="Lipman D.J."/>
        </authorList>
    </citation>
    <scope>NUCLEOTIDE SEQUENCE</scope>
    <source>
        <strain evidence="1">AZ00058701</strain>
    </source>
</reference>
<comment type="caution">
    <text evidence="1">The sequence shown here is derived from an EMBL/GenBank/DDBJ whole genome shotgun (WGS) entry which is preliminary data.</text>
</comment>
<evidence type="ECO:0000313" key="2">
    <source>
        <dbReference type="Proteomes" id="UP000866496"/>
    </source>
</evidence>